<gene>
    <name evidence="5" type="ORF">GCM10009107_05500</name>
</gene>
<proteinExistence type="predicted"/>
<dbReference type="EMBL" id="BAAAEW010000004">
    <property type="protein sequence ID" value="GAA0742214.1"/>
    <property type="molecule type" value="Genomic_DNA"/>
</dbReference>
<organism evidence="5 6">
    <name type="scientific">Ideonella azotifigens</name>
    <dbReference type="NCBI Taxonomy" id="513160"/>
    <lineage>
        <taxon>Bacteria</taxon>
        <taxon>Pseudomonadati</taxon>
        <taxon>Pseudomonadota</taxon>
        <taxon>Betaproteobacteria</taxon>
        <taxon>Burkholderiales</taxon>
        <taxon>Sphaerotilaceae</taxon>
        <taxon>Ideonella</taxon>
    </lineage>
</organism>
<evidence type="ECO:0000256" key="1">
    <source>
        <dbReference type="ARBA" id="ARBA00004418"/>
    </source>
</evidence>
<dbReference type="PRINTS" id="PR00909">
    <property type="entry name" value="SPERMDNBNDNG"/>
</dbReference>
<keyword evidence="6" id="KW-1185">Reference proteome</keyword>
<accession>A0ABN1JML1</accession>
<dbReference type="PANTHER" id="PTHR30222">
    <property type="entry name" value="SPERMIDINE/PUTRESCINE-BINDING PERIPLASMIC PROTEIN"/>
    <property type="match status" value="1"/>
</dbReference>
<comment type="subcellular location">
    <subcellularLocation>
        <location evidence="1">Periplasm</location>
    </subcellularLocation>
</comment>
<dbReference type="Gene3D" id="3.40.190.10">
    <property type="entry name" value="Periplasmic binding protein-like II"/>
    <property type="match status" value="2"/>
</dbReference>
<sequence>MLAWPGYAEPEVVAAFEQRSGARVEVSVVDSDTVLWQRLTHNHAQDFDVFAANTAELQRYIRQELVLPLDTNALPNRRRQLPRFRDAASLPGLVQGGRLYGVPYAYAEMGLIYDRVRVLDPPSSITALWDERYQGRVLAYNDGSHNFSLAAQALGLKTPFHLSEAQWPRAVDRLIALRRNVAGFYTQPEESVAMFKRRQAWLMFANYGSQQLQLVRQAGLDVGYVIPKEGALAWLDCWAVTRGARDPALAHAWIDHLLEPEPSRLLMTRQGLGCTVQASPVERPGDKLLWLEPVENEERRNALWARIVSGDRASRVLAP</sequence>
<dbReference type="SUPFAM" id="SSF53850">
    <property type="entry name" value="Periplasmic binding protein-like II"/>
    <property type="match status" value="1"/>
</dbReference>
<evidence type="ECO:0000313" key="5">
    <source>
        <dbReference type="EMBL" id="GAA0742214.1"/>
    </source>
</evidence>
<dbReference type="InterPro" id="IPR001188">
    <property type="entry name" value="Sperm_putr-bd"/>
</dbReference>
<name>A0ABN1JML1_9BURK</name>
<dbReference type="Proteomes" id="UP001500279">
    <property type="component" value="Unassembled WGS sequence"/>
</dbReference>
<comment type="caution">
    <text evidence="5">The sequence shown here is derived from an EMBL/GenBank/DDBJ whole genome shotgun (WGS) entry which is preliminary data.</text>
</comment>
<protein>
    <submittedName>
        <fullName evidence="5">ABC transporter substrate-binding protein</fullName>
    </submittedName>
</protein>
<evidence type="ECO:0000256" key="3">
    <source>
        <dbReference type="ARBA" id="ARBA00022729"/>
    </source>
</evidence>
<keyword evidence="3" id="KW-0732">Signal</keyword>
<dbReference type="Pfam" id="PF13416">
    <property type="entry name" value="SBP_bac_8"/>
    <property type="match status" value="1"/>
</dbReference>
<reference evidence="5 6" key="1">
    <citation type="journal article" date="2019" name="Int. J. Syst. Evol. Microbiol.">
        <title>The Global Catalogue of Microorganisms (GCM) 10K type strain sequencing project: providing services to taxonomists for standard genome sequencing and annotation.</title>
        <authorList>
            <consortium name="The Broad Institute Genomics Platform"/>
            <consortium name="The Broad Institute Genome Sequencing Center for Infectious Disease"/>
            <person name="Wu L."/>
            <person name="Ma J."/>
        </authorList>
    </citation>
    <scope>NUCLEOTIDE SEQUENCE [LARGE SCALE GENOMIC DNA]</scope>
    <source>
        <strain evidence="5 6">JCM 15503</strain>
    </source>
</reference>
<evidence type="ECO:0000313" key="6">
    <source>
        <dbReference type="Proteomes" id="UP001500279"/>
    </source>
</evidence>
<evidence type="ECO:0000256" key="4">
    <source>
        <dbReference type="ARBA" id="ARBA00022764"/>
    </source>
</evidence>
<dbReference type="PANTHER" id="PTHR30222:SF17">
    <property type="entry name" value="SPERMIDINE_PUTRESCINE-BINDING PERIPLASMIC PROTEIN"/>
    <property type="match status" value="1"/>
</dbReference>
<evidence type="ECO:0000256" key="2">
    <source>
        <dbReference type="ARBA" id="ARBA00022448"/>
    </source>
</evidence>
<keyword evidence="2" id="KW-0813">Transport</keyword>
<keyword evidence="4" id="KW-0574">Periplasm</keyword>
<dbReference type="InterPro" id="IPR006059">
    <property type="entry name" value="SBP"/>
</dbReference>
<dbReference type="RefSeq" id="WP_231010289.1">
    <property type="nucleotide sequence ID" value="NZ_BAAAEW010000004.1"/>
</dbReference>